<dbReference type="Gene3D" id="2.150.10.10">
    <property type="entry name" value="Serralysin-like metalloprotease, C-terminal"/>
    <property type="match status" value="3"/>
</dbReference>
<evidence type="ECO:0000256" key="6">
    <source>
        <dbReference type="ARBA" id="ARBA00023136"/>
    </source>
</evidence>
<accession>A0A2T6K5L6</accession>
<keyword evidence="9" id="KW-1185">Reference proteome</keyword>
<reference evidence="8 9" key="1">
    <citation type="submission" date="2018-04" db="EMBL/GenBank/DDBJ databases">
        <title>Genomic Encyclopedia of Archaeal and Bacterial Type Strains, Phase II (KMG-II): from individual species to whole genera.</title>
        <authorList>
            <person name="Goeker M."/>
        </authorList>
    </citation>
    <scope>NUCLEOTIDE SEQUENCE [LARGE SCALE GENOMIC DNA]</scope>
    <source>
        <strain evidence="8 9">DSM 29955</strain>
    </source>
</reference>
<dbReference type="InterPro" id="IPR006626">
    <property type="entry name" value="PbH1"/>
</dbReference>
<dbReference type="InterPro" id="IPR001343">
    <property type="entry name" value="Hemolysn_Ca-bd"/>
</dbReference>
<name>A0A2T6K5L6_9RHOB</name>
<proteinExistence type="predicted"/>
<dbReference type="Proteomes" id="UP000244523">
    <property type="component" value="Unassembled WGS sequence"/>
</dbReference>
<dbReference type="InterPro" id="IPR050557">
    <property type="entry name" value="RTX_toxin/Mannuronan_C5-epim"/>
</dbReference>
<dbReference type="AlphaFoldDB" id="A0A2T6K5L6"/>
<feature type="non-terminal residue" evidence="8">
    <location>
        <position position="1"/>
    </location>
</feature>
<dbReference type="GO" id="GO:0009279">
    <property type="term" value="C:cell outer membrane"/>
    <property type="evidence" value="ECO:0007669"/>
    <property type="project" value="UniProtKB-SubCell"/>
</dbReference>
<dbReference type="GO" id="GO:0005509">
    <property type="term" value="F:calcium ion binding"/>
    <property type="evidence" value="ECO:0007669"/>
    <property type="project" value="InterPro"/>
</dbReference>
<comment type="subcellular location">
    <subcellularLocation>
        <location evidence="1">Cell envelope</location>
    </subcellularLocation>
    <subcellularLocation>
        <location evidence="2">Cell outer membrane</location>
    </subcellularLocation>
    <subcellularLocation>
        <location evidence="3">Secreted</location>
    </subcellularLocation>
</comment>
<dbReference type="Pfam" id="PF00353">
    <property type="entry name" value="HemolysinCabind"/>
    <property type="match status" value="4"/>
</dbReference>
<evidence type="ECO:0000256" key="7">
    <source>
        <dbReference type="ARBA" id="ARBA00023237"/>
    </source>
</evidence>
<evidence type="ECO:0000313" key="9">
    <source>
        <dbReference type="Proteomes" id="UP000244523"/>
    </source>
</evidence>
<evidence type="ECO:0000256" key="3">
    <source>
        <dbReference type="ARBA" id="ARBA00004613"/>
    </source>
</evidence>
<dbReference type="EMBL" id="QBUD01000023">
    <property type="protein sequence ID" value="PUB09952.1"/>
    <property type="molecule type" value="Genomic_DNA"/>
</dbReference>
<dbReference type="PANTHER" id="PTHR38340">
    <property type="entry name" value="S-LAYER PROTEIN"/>
    <property type="match status" value="1"/>
</dbReference>
<evidence type="ECO:0000313" key="8">
    <source>
        <dbReference type="EMBL" id="PUB09952.1"/>
    </source>
</evidence>
<dbReference type="InterPro" id="IPR011050">
    <property type="entry name" value="Pectin_lyase_fold/virulence"/>
</dbReference>
<dbReference type="NCBIfam" id="TIGR01376">
    <property type="entry name" value="POMP_repeat"/>
    <property type="match status" value="1"/>
</dbReference>
<dbReference type="PANTHER" id="PTHR38340:SF1">
    <property type="entry name" value="S-LAYER PROTEIN"/>
    <property type="match status" value="1"/>
</dbReference>
<evidence type="ECO:0000256" key="1">
    <source>
        <dbReference type="ARBA" id="ARBA00004196"/>
    </source>
</evidence>
<dbReference type="PRINTS" id="PR00313">
    <property type="entry name" value="CABNDNGRPT"/>
</dbReference>
<dbReference type="GO" id="GO:0005576">
    <property type="term" value="C:extracellular region"/>
    <property type="evidence" value="ECO:0007669"/>
    <property type="project" value="UniProtKB-SubCell"/>
</dbReference>
<protein>
    <submittedName>
        <fullName evidence="8">Putative outer membrane repeat protein</fullName>
    </submittedName>
</protein>
<organism evidence="8 9">
    <name type="scientific">Yoonia sediminilitoris</name>
    <dbReference type="NCBI Taxonomy" id="1286148"/>
    <lineage>
        <taxon>Bacteria</taxon>
        <taxon>Pseudomonadati</taxon>
        <taxon>Pseudomonadota</taxon>
        <taxon>Alphaproteobacteria</taxon>
        <taxon>Rhodobacterales</taxon>
        <taxon>Paracoccaceae</taxon>
        <taxon>Yoonia</taxon>
    </lineage>
</organism>
<keyword evidence="5" id="KW-0732">Signal</keyword>
<keyword evidence="7" id="KW-0998">Cell outer membrane</keyword>
<gene>
    <name evidence="8" type="ORF">C8N45_1234</name>
</gene>
<keyword evidence="6" id="KW-0472">Membrane</keyword>
<dbReference type="NCBIfam" id="NF041518">
    <property type="entry name" value="choice_anch_Q"/>
    <property type="match status" value="2"/>
</dbReference>
<dbReference type="RefSeq" id="WP_281259224.1">
    <property type="nucleotide sequence ID" value="NZ_QBUD01000023.1"/>
</dbReference>
<keyword evidence="4" id="KW-0964">Secreted</keyword>
<sequence>EITGGGLLGDNGGPVQTIALKADATNPALDAAEAMMGPVLDAAGNVRVDLVGVGGEAFQFADMGALELVSGFDSGLVVTTLSDDGDAFDGLVSLREALATARAQDGADTITFASNLLGMGPILLNGSELFLRSDVTIDGDIDGDDVADIAIDAGGQSRVMTVFSGNTVTLDSLILTGGYEGTGYGGAISNAGSLLLMNSTLSNNVVRNAGGAISNFGALEVANSTFSYNSAFGAGGAIYSDAQGGAGVTVTNSIFSGNDADYGGAINIHQGTMNVTNSTFVGNSADVDGGGILNYGALGVSNSTFSNNRGDLGGGIDNRGELEVTNSTFNNNYGAAAGGIYNFAGDDLRPAGIATVFNSILLGNNTRTNSIEISESVTVNTSITGANGETAVDVFAQLDNSGNAILADNGGPVQTIALKADATNPALDAGDDTVAPTTDASGAARVDFRDDLAGNGTNISDLGALEALRNNPIGNSDANIINGDDTNNVLVGNGGDDQLSGLGGDDDLNGGTGDDVLLGGSGQDILVDAFGANQLRGGADNDILVALSGKNALDGDGGNDLIRGGIGADFLVGGDGNDVLVGDISDFLFGNDVLIAGQGDDLLQGGRGADVFVFNVMEDTNTIARLDIDYDNIANTSAIGVDFQVGIDRVDVSGFGFMSAADAYSHVVDNADGHATLTDQGTTIIFYGLETLDLSADNFLTLDI</sequence>
<evidence type="ECO:0000256" key="5">
    <source>
        <dbReference type="ARBA" id="ARBA00022729"/>
    </source>
</evidence>
<dbReference type="Pfam" id="PF02415">
    <property type="entry name" value="Chlam_PMP"/>
    <property type="match status" value="1"/>
</dbReference>
<dbReference type="SUPFAM" id="SSF51126">
    <property type="entry name" value="Pectin lyase-like"/>
    <property type="match status" value="1"/>
</dbReference>
<dbReference type="SUPFAM" id="SSF51120">
    <property type="entry name" value="beta-Roll"/>
    <property type="match status" value="2"/>
</dbReference>
<dbReference type="PROSITE" id="PS00330">
    <property type="entry name" value="HEMOLYSIN_CALCIUM"/>
    <property type="match status" value="3"/>
</dbReference>
<evidence type="ECO:0000256" key="4">
    <source>
        <dbReference type="ARBA" id="ARBA00022525"/>
    </source>
</evidence>
<dbReference type="SMART" id="SM00710">
    <property type="entry name" value="PbH1"/>
    <property type="match status" value="4"/>
</dbReference>
<dbReference type="InterPro" id="IPR011049">
    <property type="entry name" value="Serralysin-like_metalloprot_C"/>
</dbReference>
<dbReference type="InterPro" id="IPR059226">
    <property type="entry name" value="Choice_anch_Q_dom"/>
</dbReference>
<evidence type="ECO:0000256" key="2">
    <source>
        <dbReference type="ARBA" id="ARBA00004442"/>
    </source>
</evidence>
<dbReference type="InterPro" id="IPR018511">
    <property type="entry name" value="Hemolysin-typ_Ca-bd_CS"/>
</dbReference>
<dbReference type="InterPro" id="IPR003368">
    <property type="entry name" value="POMP_repeat"/>
</dbReference>
<comment type="caution">
    <text evidence="8">The sequence shown here is derived from an EMBL/GenBank/DDBJ whole genome shotgun (WGS) entry which is preliminary data.</text>
</comment>